<evidence type="ECO:0000313" key="4">
    <source>
        <dbReference type="RefSeq" id="XP_024891011.1"/>
    </source>
</evidence>
<protein>
    <submittedName>
        <fullName evidence="4">Uncharacterized protein LOC112466896</fullName>
    </submittedName>
</protein>
<proteinExistence type="predicted"/>
<dbReference type="AlphaFoldDB" id="A0A6J1RDR6"/>
<dbReference type="InterPro" id="IPR019535">
    <property type="entry name" value="ICE2_C"/>
</dbReference>
<dbReference type="GO" id="GO:0008023">
    <property type="term" value="C:transcription elongation factor complex"/>
    <property type="evidence" value="ECO:0007669"/>
    <property type="project" value="InterPro"/>
</dbReference>
<dbReference type="Pfam" id="PF10505">
    <property type="entry name" value="NARG2_C"/>
    <property type="match status" value="1"/>
</dbReference>
<evidence type="ECO:0000313" key="3">
    <source>
        <dbReference type="Proteomes" id="UP000504618"/>
    </source>
</evidence>
<feature type="compositionally biased region" description="Polar residues" evidence="1">
    <location>
        <begin position="386"/>
        <end position="395"/>
    </location>
</feature>
<evidence type="ECO:0000256" key="1">
    <source>
        <dbReference type="SAM" id="MobiDB-lite"/>
    </source>
</evidence>
<feature type="domain" description="Little elongation complex subunit 2 C-terminal" evidence="2">
    <location>
        <begin position="430"/>
        <end position="646"/>
    </location>
</feature>
<dbReference type="GO" id="GO:0045945">
    <property type="term" value="P:positive regulation of transcription by RNA polymerase III"/>
    <property type="evidence" value="ECO:0007669"/>
    <property type="project" value="TreeGrafter"/>
</dbReference>
<dbReference type="PANTHER" id="PTHR14633">
    <property type="entry name" value="LITTLE ELONGATION COMPLEX SUBUNIT 2"/>
    <property type="match status" value="1"/>
</dbReference>
<dbReference type="GO" id="GO:0042796">
    <property type="term" value="P:snRNA transcription by RNA polymerase III"/>
    <property type="evidence" value="ECO:0007669"/>
    <property type="project" value="TreeGrafter"/>
</dbReference>
<dbReference type="PANTHER" id="PTHR14633:SF3">
    <property type="entry name" value="LITTLE ELONGATION COMPLEX SUBUNIT 2"/>
    <property type="match status" value="1"/>
</dbReference>
<dbReference type="RefSeq" id="XP_024891011.1">
    <property type="nucleotide sequence ID" value="XM_025035243.1"/>
</dbReference>
<organism evidence="3 4">
    <name type="scientific">Temnothorax curvispinosus</name>
    <dbReference type="NCBI Taxonomy" id="300111"/>
    <lineage>
        <taxon>Eukaryota</taxon>
        <taxon>Metazoa</taxon>
        <taxon>Ecdysozoa</taxon>
        <taxon>Arthropoda</taxon>
        <taxon>Hexapoda</taxon>
        <taxon>Insecta</taxon>
        <taxon>Pterygota</taxon>
        <taxon>Neoptera</taxon>
        <taxon>Endopterygota</taxon>
        <taxon>Hymenoptera</taxon>
        <taxon>Apocrita</taxon>
        <taxon>Aculeata</taxon>
        <taxon>Formicoidea</taxon>
        <taxon>Formicidae</taxon>
        <taxon>Myrmicinae</taxon>
        <taxon>Temnothorax</taxon>
    </lineage>
</organism>
<reference evidence="4" key="1">
    <citation type="submission" date="2025-08" db="UniProtKB">
        <authorList>
            <consortium name="RefSeq"/>
        </authorList>
    </citation>
    <scope>IDENTIFICATION</scope>
    <source>
        <tissue evidence="4">Whole body</tissue>
    </source>
</reference>
<sequence>MERFRNLDWYPALEDMIDNVFIRDERMERESAMYRIMNDCFTDPFDDIKSDYADVDVELIKKYLREDGEVLSSDTEDKDEQEVEHGSNTRVQKHKFYVPGIRKLPFYFPKRSRLNKEQQTMCLRVLLRLSSNERKGMNDEERKELQEYMALQETISEEQKEFLVFAKSKWDDSFPWLIKCNKFVALKWKAKMQEFKKLPRFYAESMNIPLSVQKNNFRIKAIKVTFISCLREGTFSKVTLPKLDLVKVSLFTNHDELFRRFPVCIAPDNVTQHFRLPVSEDSYCESLAREADADFVISSSGLKCLLNNIDPDYSNSWLIPVVVKSHHGKNIVYVNKRLPPSAATIPQKNTWVYKYVLRQYFVDVERKSSEETKYTKKEDKSEKAANSDTDSNDSTFYNYLNNFEEDLALSDPDEPGNSDNPANGETDFKMDMKQNVSYKLFTIGPAESPQHERIKHGVKEYQMLVRTKTDGIEMLPNGKSEFLILAPRMEHQTGLGAEAVTLEEGLHQWASLKFRPDTSLARVRIETNTAEVIQIERLTTMSLSNEMKRLYNVKVEDSLSVLYNIIEGLASLAPGQYILRHVPQNGPFAYVYKQTEEIGKDVIDLHTVCESTTFHTIPKTPWPPIDNMMTTPALRCFKRMPAMFNPFVPGQKMSGRPRGRPKKIVTDNQVPTSVRRSGRLKETNKKLKKRKGSIII</sequence>
<name>A0A6J1RDR6_9HYME</name>
<keyword evidence="3" id="KW-1185">Reference proteome</keyword>
<feature type="compositionally biased region" description="Basic and acidic residues" evidence="1">
    <location>
        <begin position="368"/>
        <end position="385"/>
    </location>
</feature>
<accession>A0A6J1RDR6</accession>
<feature type="region of interest" description="Disordered" evidence="1">
    <location>
        <begin position="407"/>
        <end position="426"/>
    </location>
</feature>
<evidence type="ECO:0000259" key="2">
    <source>
        <dbReference type="Pfam" id="PF10505"/>
    </source>
</evidence>
<dbReference type="Proteomes" id="UP000504618">
    <property type="component" value="Unplaced"/>
</dbReference>
<dbReference type="GO" id="GO:0042795">
    <property type="term" value="P:snRNA transcription by RNA polymerase II"/>
    <property type="evidence" value="ECO:0007669"/>
    <property type="project" value="TreeGrafter"/>
</dbReference>
<feature type="region of interest" description="Disordered" evidence="1">
    <location>
        <begin position="368"/>
        <end position="395"/>
    </location>
</feature>
<dbReference type="GeneID" id="112466896"/>
<feature type="compositionally biased region" description="Acidic residues" evidence="1">
    <location>
        <begin position="407"/>
        <end position="416"/>
    </location>
</feature>
<dbReference type="OrthoDB" id="6288737at2759"/>
<gene>
    <name evidence="4" type="primary">LOC112466896</name>
</gene>